<dbReference type="OrthoDB" id="1263307at2759"/>
<dbReference type="InterPro" id="IPR052897">
    <property type="entry name" value="Sec-Metab_Biosynth_Hydrolase"/>
</dbReference>
<gene>
    <name evidence="2" type="ORF">BDV95DRAFT_590116</name>
</gene>
<name>A0A7C8ILY9_9PLEO</name>
<feature type="domain" description="AB hydrolase-1" evidence="1">
    <location>
        <begin position="8"/>
        <end position="232"/>
    </location>
</feature>
<evidence type="ECO:0000313" key="2">
    <source>
        <dbReference type="EMBL" id="KAF2877550.1"/>
    </source>
</evidence>
<evidence type="ECO:0000259" key="1">
    <source>
        <dbReference type="Pfam" id="PF12697"/>
    </source>
</evidence>
<dbReference type="Proteomes" id="UP000481861">
    <property type="component" value="Unassembled WGS sequence"/>
</dbReference>
<dbReference type="Pfam" id="PF12697">
    <property type="entry name" value="Abhydrolase_6"/>
    <property type="match status" value="1"/>
</dbReference>
<proteinExistence type="predicted"/>
<dbReference type="PANTHER" id="PTHR37017">
    <property type="entry name" value="AB HYDROLASE-1 DOMAIN-CONTAINING PROTEIN-RELATED"/>
    <property type="match status" value="1"/>
</dbReference>
<organism evidence="2 3">
    <name type="scientific">Massariosphaeria phaeospora</name>
    <dbReference type="NCBI Taxonomy" id="100035"/>
    <lineage>
        <taxon>Eukaryota</taxon>
        <taxon>Fungi</taxon>
        <taxon>Dikarya</taxon>
        <taxon>Ascomycota</taxon>
        <taxon>Pezizomycotina</taxon>
        <taxon>Dothideomycetes</taxon>
        <taxon>Pleosporomycetidae</taxon>
        <taxon>Pleosporales</taxon>
        <taxon>Pleosporales incertae sedis</taxon>
        <taxon>Massariosphaeria</taxon>
    </lineage>
</organism>
<keyword evidence="3" id="KW-1185">Reference proteome</keyword>
<dbReference type="GO" id="GO:0016787">
    <property type="term" value="F:hydrolase activity"/>
    <property type="evidence" value="ECO:0007669"/>
    <property type="project" value="UniProtKB-KW"/>
</dbReference>
<reference evidence="2 3" key="1">
    <citation type="submission" date="2020-01" db="EMBL/GenBank/DDBJ databases">
        <authorList>
            <consortium name="DOE Joint Genome Institute"/>
            <person name="Haridas S."/>
            <person name="Albert R."/>
            <person name="Binder M."/>
            <person name="Bloem J."/>
            <person name="Labutti K."/>
            <person name="Salamov A."/>
            <person name="Andreopoulos B."/>
            <person name="Baker S.E."/>
            <person name="Barry K."/>
            <person name="Bills G."/>
            <person name="Bluhm B.H."/>
            <person name="Cannon C."/>
            <person name="Castanera R."/>
            <person name="Culley D.E."/>
            <person name="Daum C."/>
            <person name="Ezra D."/>
            <person name="Gonzalez J.B."/>
            <person name="Henrissat B."/>
            <person name="Kuo A."/>
            <person name="Liang C."/>
            <person name="Lipzen A."/>
            <person name="Lutzoni F."/>
            <person name="Magnuson J."/>
            <person name="Mondo S."/>
            <person name="Nolan M."/>
            <person name="Ohm R."/>
            <person name="Pangilinan J."/>
            <person name="Park H.-J.H."/>
            <person name="Ramirez L."/>
            <person name="Alfaro M."/>
            <person name="Sun H."/>
            <person name="Tritt A."/>
            <person name="Yoshinaga Y."/>
            <person name="Zwiers L.-H.L."/>
            <person name="Turgeon B.G."/>
            <person name="Goodwin S.B."/>
            <person name="Spatafora J.W."/>
            <person name="Crous P.W."/>
            <person name="Grigoriev I.V."/>
        </authorList>
    </citation>
    <scope>NUCLEOTIDE SEQUENCE [LARGE SCALE GENOMIC DNA]</scope>
    <source>
        <strain evidence="2 3">CBS 611.86</strain>
    </source>
</reference>
<keyword evidence="2" id="KW-0378">Hydrolase</keyword>
<dbReference type="PANTHER" id="PTHR37017:SF11">
    <property type="entry name" value="ESTERASE_LIPASE_THIOESTERASE DOMAIN-CONTAINING PROTEIN"/>
    <property type="match status" value="1"/>
</dbReference>
<dbReference type="AlphaFoldDB" id="A0A7C8ILY9"/>
<accession>A0A7C8ILY9</accession>
<evidence type="ECO:0000313" key="3">
    <source>
        <dbReference type="Proteomes" id="UP000481861"/>
    </source>
</evidence>
<dbReference type="InterPro" id="IPR029058">
    <property type="entry name" value="AB_hydrolase_fold"/>
</dbReference>
<dbReference type="Gene3D" id="3.40.50.1820">
    <property type="entry name" value="alpha/beta hydrolase"/>
    <property type="match status" value="1"/>
</dbReference>
<dbReference type="InterPro" id="IPR000073">
    <property type="entry name" value="AB_hydrolase_1"/>
</dbReference>
<sequence length="251" mass="27352">MSKPVFDRLIGELTKADYESFAPALPSSGSSPPTPDWSADVEIIRNIVSDLVKKERDVVVVMHSFSGMTGGTALDGLDKESRASKALKGGVVRLIYVVAFLVPEGFQHSPRGTRENMVPEMKTDLEAGIITVRPEDAKAMFYQDLDDSTVAELAKDLQPQSFASFWSTTTHAAWRHIPTTYILCTADVPTTVAAAQYLVDSAKASGPHKIDNLIKVDAGHNPFLSKPEWTASTLIEEASKTSGSMQLLLWQ</sequence>
<comment type="caution">
    <text evidence="2">The sequence shown here is derived from an EMBL/GenBank/DDBJ whole genome shotgun (WGS) entry which is preliminary data.</text>
</comment>
<dbReference type="EMBL" id="JAADJZ010000002">
    <property type="protein sequence ID" value="KAF2877550.1"/>
    <property type="molecule type" value="Genomic_DNA"/>
</dbReference>
<protein>
    <submittedName>
        <fullName evidence="2">Alpha/beta hydrolase fold-1</fullName>
    </submittedName>
</protein>
<dbReference type="SUPFAM" id="SSF53474">
    <property type="entry name" value="alpha/beta-Hydrolases"/>
    <property type="match status" value="1"/>
</dbReference>